<dbReference type="GeneID" id="4907342"/>
<dbReference type="KEGG" id="smr:Smar_0362"/>
<organism evidence="1 2">
    <name type="scientific">Staphylothermus marinus (strain ATCC 43588 / DSM 3639 / JCM 9404 / F1)</name>
    <dbReference type="NCBI Taxonomy" id="399550"/>
    <lineage>
        <taxon>Archaea</taxon>
        <taxon>Thermoproteota</taxon>
        <taxon>Thermoprotei</taxon>
        <taxon>Desulfurococcales</taxon>
        <taxon>Desulfurococcaceae</taxon>
        <taxon>Staphylothermus</taxon>
    </lineage>
</organism>
<dbReference type="eggNOG" id="arCOG04321">
    <property type="taxonomic scope" value="Archaea"/>
</dbReference>
<protein>
    <recommendedName>
        <fullName evidence="3">DUF711 family protein</fullName>
    </recommendedName>
</protein>
<dbReference type="HOGENOM" id="CLU_064235_0_0_2"/>
<evidence type="ECO:0008006" key="3">
    <source>
        <dbReference type="Google" id="ProtNLM"/>
    </source>
</evidence>
<reference evidence="2" key="1">
    <citation type="journal article" date="2009" name="BMC Genomics">
        <title>The complete genome sequence of Staphylothermus marinus reveals differences in sulfur metabolism among heterotrophic Crenarchaeota.</title>
        <authorList>
            <person name="Anderson I.J."/>
            <person name="Dharmarajan L."/>
            <person name="Rodriguez J."/>
            <person name="Hooper S."/>
            <person name="Porat I."/>
            <person name="Ulrich L.E."/>
            <person name="Elkins J.G."/>
            <person name="Mavromatis K."/>
            <person name="Sun H."/>
            <person name="Land M."/>
            <person name="Lapidus A."/>
            <person name="Lucas S."/>
            <person name="Barry K."/>
            <person name="Huber H."/>
            <person name="Zhulin I.B."/>
            <person name="Whitman W.B."/>
            <person name="Mukhopadhyay B."/>
            <person name="Woese C."/>
            <person name="Bristow J."/>
            <person name="Kyrpides N."/>
        </authorList>
    </citation>
    <scope>NUCLEOTIDE SEQUENCE [LARGE SCALE GENOMIC DNA]</scope>
    <source>
        <strain evidence="2">ATCC 43588 / DSM 3639 / JCM 9404 / F1</strain>
    </source>
</reference>
<dbReference type="AlphaFoldDB" id="A3DLG4"/>
<dbReference type="Pfam" id="PF05167">
    <property type="entry name" value="DUF711"/>
    <property type="match status" value="1"/>
</dbReference>
<dbReference type="SUPFAM" id="SSF51998">
    <property type="entry name" value="PFL-like glycyl radical enzymes"/>
    <property type="match status" value="1"/>
</dbReference>
<sequence length="360" mass="40752">MLKPIIRSITIFAYKPREEAYDEILESINTAKDMLGIVKKSFEENGYEVFTTRISLPKLSIDLLRKILDSIDINDTLLSVGALDIEDIDEELAIDITSRGYYFPIYGLYRNPVEYSYKLAKLIISLADQNPLLATRVSIAYHKDPLETPYFPDSTSSGKLGLGMAFLYPHILKRLIEETHSIRAVAERISHKISEIINILRNIGIGNYRFIIDYSISPWMEKSVVDLIETMGYKLLTPGFNYGIYLLNDLIKNVSGKIGFAKGYNEVMLPYAEDSLLIDAGGKGLLKAHHLLLYTTTCVAGPDMLVVPRDQEKLWRFLLDIYSIYMVKQKPLSTRIIPVSGNPGDKVKLGKFGTAYIIDY</sequence>
<dbReference type="Gene3D" id="3.20.70.20">
    <property type="match status" value="1"/>
</dbReference>
<accession>A3DLG4</accession>
<dbReference type="PANTHER" id="PTHR37560">
    <property type="entry name" value="UPF0210 PROTEIN SPR0218"/>
    <property type="match status" value="1"/>
</dbReference>
<keyword evidence="2" id="KW-1185">Reference proteome</keyword>
<evidence type="ECO:0000313" key="2">
    <source>
        <dbReference type="Proteomes" id="UP000000254"/>
    </source>
</evidence>
<evidence type="ECO:0000313" key="1">
    <source>
        <dbReference type="EMBL" id="ABN69474.1"/>
    </source>
</evidence>
<dbReference type="RefSeq" id="WP_011838665.1">
    <property type="nucleotide sequence ID" value="NC_009033.1"/>
</dbReference>
<dbReference type="Proteomes" id="UP000000254">
    <property type="component" value="Chromosome"/>
</dbReference>
<dbReference type="PANTHER" id="PTHR37560:SF2">
    <property type="entry name" value="DUF711 DOMAIN-CONTAINING PROTEIN"/>
    <property type="match status" value="1"/>
</dbReference>
<dbReference type="EMBL" id="CP000575">
    <property type="protein sequence ID" value="ABN69474.1"/>
    <property type="molecule type" value="Genomic_DNA"/>
</dbReference>
<dbReference type="InterPro" id="IPR007841">
    <property type="entry name" value="UPF0210"/>
</dbReference>
<gene>
    <name evidence="1" type="ordered locus">Smar_0362</name>
</gene>
<proteinExistence type="predicted"/>
<name>A3DLG4_STAMF</name>
<dbReference type="STRING" id="399550.Smar_0362"/>
<reference evidence="1 2" key="2">
    <citation type="journal article" date="2009" name="Stand. Genomic Sci.">
        <title>Complete genome sequence of Staphylothermus marinus Stetter and Fiala 1986 type strain F1.</title>
        <authorList>
            <person name="Anderson I.J."/>
            <person name="Sun H."/>
            <person name="Lapidus A."/>
            <person name="Copeland A."/>
            <person name="Glavina Del Rio T."/>
            <person name="Tice H."/>
            <person name="Dalin E."/>
            <person name="Lucas S."/>
            <person name="Barry K."/>
            <person name="Land M."/>
            <person name="Richardson P."/>
            <person name="Huber H."/>
            <person name="Kyrpides N.C."/>
        </authorList>
    </citation>
    <scope>NUCLEOTIDE SEQUENCE [LARGE SCALE GENOMIC DNA]</scope>
    <source>
        <strain evidence="2">ATCC 43588 / DSM 3639 / JCM 9404 / F1</strain>
    </source>
</reference>